<dbReference type="EMBL" id="JAKCXM010000815">
    <property type="protein sequence ID" value="KAJ0391841.1"/>
    <property type="molecule type" value="Genomic_DNA"/>
</dbReference>
<evidence type="ECO:0000313" key="2">
    <source>
        <dbReference type="Proteomes" id="UP001209570"/>
    </source>
</evidence>
<keyword evidence="2" id="KW-1185">Reference proteome</keyword>
<protein>
    <submittedName>
        <fullName evidence="1">Uncharacterized protein</fullName>
    </submittedName>
</protein>
<dbReference type="Proteomes" id="UP001209570">
    <property type="component" value="Unassembled WGS sequence"/>
</dbReference>
<evidence type="ECO:0000313" key="1">
    <source>
        <dbReference type="EMBL" id="KAJ0391841.1"/>
    </source>
</evidence>
<reference evidence="1" key="1">
    <citation type="submission" date="2021-12" db="EMBL/GenBank/DDBJ databases">
        <title>Prjna785345.</title>
        <authorList>
            <person name="Rujirawat T."/>
            <person name="Krajaejun T."/>
        </authorList>
    </citation>
    <scope>NUCLEOTIDE SEQUENCE</scope>
    <source>
        <strain evidence="1">Pi057C3</strain>
    </source>
</reference>
<gene>
    <name evidence="1" type="ORF">P43SY_005097</name>
</gene>
<accession>A0AAD5L8I9</accession>
<dbReference type="AlphaFoldDB" id="A0AAD5L8I9"/>
<sequence>MLRPSTPRPRSMRLQYIWRALVELDAQELDDRLLRRVEQPPNSDAAPPDEDADGVVVCQAALADWELFVERECEMMRTRSFEWRDGWLLAVEGCSRHQRQIAGEICWRLSRPTTRDAVLLRERGASFEDDAPGRLEPDTSLGPSHTMREWGVTVPRELKCWASFCTLKVEVAATRRWSDLDRKAEQWRHYAGVQYVLCVVVTRGFEVMQFRLDAVDKHRRFELPRAEIRAIEGPQTLVRFDSRRLLGLSCVQPLPPGYAEAMEIDLFEIMQEVMENY</sequence>
<organism evidence="1 2">
    <name type="scientific">Pythium insidiosum</name>
    <name type="common">Pythiosis disease agent</name>
    <dbReference type="NCBI Taxonomy" id="114742"/>
    <lineage>
        <taxon>Eukaryota</taxon>
        <taxon>Sar</taxon>
        <taxon>Stramenopiles</taxon>
        <taxon>Oomycota</taxon>
        <taxon>Peronosporomycetes</taxon>
        <taxon>Pythiales</taxon>
        <taxon>Pythiaceae</taxon>
        <taxon>Pythium</taxon>
    </lineage>
</organism>
<comment type="caution">
    <text evidence="1">The sequence shown here is derived from an EMBL/GenBank/DDBJ whole genome shotgun (WGS) entry which is preliminary data.</text>
</comment>
<proteinExistence type="predicted"/>
<name>A0AAD5L8I9_PYTIN</name>